<dbReference type="EC" id="6.3.5.5" evidence="8"/>
<evidence type="ECO:0000256" key="7">
    <source>
        <dbReference type="ARBA" id="ARBA00048816"/>
    </source>
</evidence>
<evidence type="ECO:0000256" key="3">
    <source>
        <dbReference type="ARBA" id="ARBA00022598"/>
    </source>
</evidence>
<evidence type="ECO:0000256" key="5">
    <source>
        <dbReference type="ARBA" id="ARBA00022840"/>
    </source>
</evidence>
<comment type="subunit">
    <text evidence="8">Composed of two chains; the small (or glutamine) chain promotes the hydrolysis of glutamine to ammonia, which is used by the large (or ammonia) chain to synthesize carbamoyl phosphate. Tetramer of heterodimers (alpha,beta)4.</text>
</comment>
<organism evidence="11 12">
    <name type="scientific">Nesterenkonia flava</name>
    <dbReference type="NCBI Taxonomy" id="469799"/>
    <lineage>
        <taxon>Bacteria</taxon>
        <taxon>Bacillati</taxon>
        <taxon>Actinomycetota</taxon>
        <taxon>Actinomycetes</taxon>
        <taxon>Micrococcales</taxon>
        <taxon>Micrococcaceae</taxon>
        <taxon>Nesterenkonia</taxon>
    </lineage>
</organism>
<dbReference type="PRINTS" id="PR00096">
    <property type="entry name" value="GATASE"/>
</dbReference>
<feature type="binding site" evidence="8">
    <location>
        <position position="52"/>
    </location>
    <ligand>
        <name>L-glutamine</name>
        <dbReference type="ChEBI" id="CHEBI:58359"/>
    </ligand>
</feature>
<dbReference type="PANTHER" id="PTHR43418">
    <property type="entry name" value="MULTIFUNCTIONAL TRYPTOPHAN BIOSYNTHESIS PROTEIN-RELATED"/>
    <property type="match status" value="1"/>
</dbReference>
<feature type="region of interest" description="Disordered" evidence="9">
    <location>
        <begin position="394"/>
        <end position="423"/>
    </location>
</feature>
<dbReference type="InterPro" id="IPR002474">
    <property type="entry name" value="CarbamoylP_synth_ssu_N"/>
</dbReference>
<dbReference type="PROSITE" id="PS51273">
    <property type="entry name" value="GATASE_TYPE_1"/>
    <property type="match status" value="1"/>
</dbReference>
<dbReference type="NCBIfam" id="NF009475">
    <property type="entry name" value="PRK12838.1"/>
    <property type="match status" value="1"/>
</dbReference>
<feature type="binding site" evidence="8">
    <location>
        <position position="318"/>
    </location>
    <ligand>
        <name>L-glutamine</name>
        <dbReference type="ChEBI" id="CHEBI:58359"/>
    </ligand>
</feature>
<comment type="caution">
    <text evidence="11">The sequence shown here is derived from an EMBL/GenBank/DDBJ whole genome shotgun (WGS) entry which is preliminary data.</text>
</comment>
<reference evidence="12" key="1">
    <citation type="submission" date="2023-07" db="EMBL/GenBank/DDBJ databases">
        <title>Description of three actinobacteria isolated from air of manufacturing shop in a pharmaceutical factory.</title>
        <authorList>
            <person name="Zhang D.-F."/>
        </authorList>
    </citation>
    <scope>NUCLEOTIDE SEQUENCE [LARGE SCALE GENOMIC DNA]</scope>
    <source>
        <strain evidence="12">CCTCC AB 207010</strain>
    </source>
</reference>
<evidence type="ECO:0000313" key="11">
    <source>
        <dbReference type="EMBL" id="MDR5710626.1"/>
    </source>
</evidence>
<evidence type="ECO:0000256" key="1">
    <source>
        <dbReference type="ARBA" id="ARBA00005077"/>
    </source>
</evidence>
<keyword evidence="5 8" id="KW-0067">ATP-binding</keyword>
<feature type="binding site" evidence="8">
    <location>
        <position position="245"/>
    </location>
    <ligand>
        <name>L-glutamine</name>
        <dbReference type="ChEBI" id="CHEBI:58359"/>
    </ligand>
</feature>
<feature type="binding site" evidence="8">
    <location>
        <position position="274"/>
    </location>
    <ligand>
        <name>L-glutamine</name>
        <dbReference type="ChEBI" id="CHEBI:58359"/>
    </ligand>
</feature>
<feature type="active site" evidence="8">
    <location>
        <position position="366"/>
    </location>
</feature>
<gene>
    <name evidence="8 11" type="primary">carA</name>
    <name evidence="11" type="ORF">RH857_00515</name>
</gene>
<feature type="binding site" evidence="8">
    <location>
        <position position="247"/>
    </location>
    <ligand>
        <name>L-glutamine</name>
        <dbReference type="ChEBI" id="CHEBI:58359"/>
    </ligand>
</feature>
<evidence type="ECO:0000313" key="12">
    <source>
        <dbReference type="Proteomes" id="UP001260872"/>
    </source>
</evidence>
<dbReference type="CDD" id="cd01744">
    <property type="entry name" value="GATase1_CPSase"/>
    <property type="match status" value="1"/>
</dbReference>
<feature type="binding site" evidence="8">
    <location>
        <position position="317"/>
    </location>
    <ligand>
        <name>L-glutamine</name>
        <dbReference type="ChEBI" id="CHEBI:58359"/>
    </ligand>
</feature>
<dbReference type="PANTHER" id="PTHR43418:SF7">
    <property type="entry name" value="CARBAMOYL-PHOSPHATE SYNTHASE SMALL CHAIN"/>
    <property type="match status" value="1"/>
</dbReference>
<feature type="region of interest" description="CPSase" evidence="8">
    <location>
        <begin position="1"/>
        <end position="190"/>
    </location>
</feature>
<dbReference type="NCBIfam" id="TIGR01368">
    <property type="entry name" value="CPSaseIIsmall"/>
    <property type="match status" value="1"/>
</dbReference>
<dbReference type="Proteomes" id="UP001260872">
    <property type="component" value="Unassembled WGS sequence"/>
</dbReference>
<keyword evidence="8" id="KW-0665">Pyrimidine biosynthesis</keyword>
<proteinExistence type="inferred from homology"/>
<keyword evidence="12" id="KW-1185">Reference proteome</keyword>
<dbReference type="SUPFAM" id="SSF52317">
    <property type="entry name" value="Class I glutamine amidotransferase-like"/>
    <property type="match status" value="1"/>
</dbReference>
<dbReference type="PRINTS" id="PR00097">
    <property type="entry name" value="ANTSNTHASEII"/>
</dbReference>
<dbReference type="InterPro" id="IPR017926">
    <property type="entry name" value="GATASE"/>
</dbReference>
<dbReference type="InterPro" id="IPR006274">
    <property type="entry name" value="CarbamoylP_synth_ssu"/>
</dbReference>
<dbReference type="Pfam" id="PF00988">
    <property type="entry name" value="CPSase_sm_chain"/>
    <property type="match status" value="1"/>
</dbReference>
<dbReference type="GO" id="GO:0004088">
    <property type="term" value="F:carbamoyl-phosphate synthase (glutamine-hydrolyzing) activity"/>
    <property type="evidence" value="ECO:0007669"/>
    <property type="project" value="UniProtKB-EC"/>
</dbReference>
<keyword evidence="3 8" id="KW-0436">Ligase</keyword>
<dbReference type="Gene3D" id="3.40.50.880">
    <property type="match status" value="1"/>
</dbReference>
<dbReference type="InterPro" id="IPR035686">
    <property type="entry name" value="CPSase_GATase1"/>
</dbReference>
<evidence type="ECO:0000259" key="10">
    <source>
        <dbReference type="SMART" id="SM01097"/>
    </source>
</evidence>
<dbReference type="SUPFAM" id="SSF52021">
    <property type="entry name" value="Carbamoyl phosphate synthetase, small subunit N-terminal domain"/>
    <property type="match status" value="1"/>
</dbReference>
<dbReference type="Pfam" id="PF00117">
    <property type="entry name" value="GATase"/>
    <property type="match status" value="1"/>
</dbReference>
<accession>A0ABU1FPQ4</accession>
<evidence type="ECO:0000256" key="4">
    <source>
        <dbReference type="ARBA" id="ARBA00022741"/>
    </source>
</evidence>
<dbReference type="PRINTS" id="PR00099">
    <property type="entry name" value="CPSGATASE"/>
</dbReference>
<feature type="active site" description="Nucleophile" evidence="8">
    <location>
        <position position="273"/>
    </location>
</feature>
<comment type="catalytic activity">
    <reaction evidence="8">
        <text>L-glutamine + H2O = L-glutamate + NH4(+)</text>
        <dbReference type="Rhea" id="RHEA:15889"/>
        <dbReference type="ChEBI" id="CHEBI:15377"/>
        <dbReference type="ChEBI" id="CHEBI:28938"/>
        <dbReference type="ChEBI" id="CHEBI:29985"/>
        <dbReference type="ChEBI" id="CHEBI:58359"/>
    </reaction>
</comment>
<dbReference type="EMBL" id="JAVKGT010000001">
    <property type="protein sequence ID" value="MDR5710626.1"/>
    <property type="molecule type" value="Genomic_DNA"/>
</dbReference>
<dbReference type="HAMAP" id="MF_01209">
    <property type="entry name" value="CPSase_S_chain"/>
    <property type="match status" value="1"/>
</dbReference>
<dbReference type="InterPro" id="IPR050472">
    <property type="entry name" value="Anth_synth/Amidotransfase"/>
</dbReference>
<evidence type="ECO:0000256" key="8">
    <source>
        <dbReference type="HAMAP-Rule" id="MF_01209"/>
    </source>
</evidence>
<dbReference type="SMART" id="SM01097">
    <property type="entry name" value="CPSase_sm_chain"/>
    <property type="match status" value="1"/>
</dbReference>
<keyword evidence="8" id="KW-0055">Arginine biosynthesis</keyword>
<evidence type="ECO:0000256" key="6">
    <source>
        <dbReference type="ARBA" id="ARBA00022962"/>
    </source>
</evidence>
<comment type="catalytic activity">
    <reaction evidence="7 8">
        <text>hydrogencarbonate + L-glutamine + 2 ATP + H2O = carbamoyl phosphate + L-glutamate + 2 ADP + phosphate + 2 H(+)</text>
        <dbReference type="Rhea" id="RHEA:18633"/>
        <dbReference type="ChEBI" id="CHEBI:15377"/>
        <dbReference type="ChEBI" id="CHEBI:15378"/>
        <dbReference type="ChEBI" id="CHEBI:17544"/>
        <dbReference type="ChEBI" id="CHEBI:29985"/>
        <dbReference type="ChEBI" id="CHEBI:30616"/>
        <dbReference type="ChEBI" id="CHEBI:43474"/>
        <dbReference type="ChEBI" id="CHEBI:58228"/>
        <dbReference type="ChEBI" id="CHEBI:58359"/>
        <dbReference type="ChEBI" id="CHEBI:456216"/>
        <dbReference type="EC" id="6.3.5.5"/>
    </reaction>
</comment>
<evidence type="ECO:0000256" key="9">
    <source>
        <dbReference type="SAM" id="MobiDB-lite"/>
    </source>
</evidence>
<name>A0ABU1FPQ4_9MICC</name>
<feature type="binding site" evidence="8">
    <location>
        <position position="315"/>
    </location>
    <ligand>
        <name>L-glutamine</name>
        <dbReference type="ChEBI" id="CHEBI:58359"/>
    </ligand>
</feature>
<comment type="similarity">
    <text evidence="2 8">Belongs to the CarA family.</text>
</comment>
<keyword evidence="4 8" id="KW-0547">Nucleotide-binding</keyword>
<comment type="function">
    <text evidence="8">Small subunit of the glutamine-dependent carbamoyl phosphate synthetase (CPSase). CPSase catalyzes the formation of carbamoyl phosphate from the ammonia moiety of glutamine, carbonate, and phosphate donated by ATP, constituting the first step of 2 biosynthetic pathways, one leading to arginine and/or urea and the other to pyrimidine nucleotides. The small subunit (glutamine amidotransferase) binds and cleaves glutamine to supply the large subunit with the substrate ammonia.</text>
</comment>
<comment type="pathway">
    <text evidence="8">Pyrimidine metabolism; UMP biosynthesis via de novo pathway; (S)-dihydroorotate from bicarbonate: step 1/3.</text>
</comment>
<feature type="binding site" evidence="8">
    <location>
        <position position="277"/>
    </location>
    <ligand>
        <name>L-glutamine</name>
        <dbReference type="ChEBI" id="CHEBI:58359"/>
    </ligand>
</feature>
<keyword evidence="8" id="KW-0028">Amino-acid biosynthesis</keyword>
<dbReference type="InterPro" id="IPR029062">
    <property type="entry name" value="Class_I_gatase-like"/>
</dbReference>
<keyword evidence="6 8" id="KW-0315">Glutamine amidotransferase</keyword>
<feature type="active site" evidence="8">
    <location>
        <position position="368"/>
    </location>
</feature>
<dbReference type="Gene3D" id="3.50.30.20">
    <property type="entry name" value="Carbamoyl-phosphate synthase small subunit, N-terminal domain"/>
    <property type="match status" value="1"/>
</dbReference>
<comment type="pathway">
    <text evidence="1 8">Amino-acid biosynthesis; L-arginine biosynthesis; carbamoyl phosphate from bicarbonate: step 1/1.</text>
</comment>
<sequence>MSVTTDGTSAVLVLEDGTVYRGTAYGATGTTLGEAVFSTAMTGYQETLTDPSYARQIVVQTAPHIGNTGVNDEDPESRRIWVAGYVVRDAARRASNWRSARSLDDELAAQGIVSIKDVDTRAITRHLRDKGAMKAGIFSGDALTDARGEERPTAELVDEVINQPGMLGARLAEEVTTEEAYVVEPSDHGYSGEPVATVAAIDLGLKTMTPVRMAERGLRVHVLPATTTFAEIEALNPDGVFLSNGPGDPATASTQIGLLREVLDAGKPFFGICFGNQILGRALGFGTYKLPFGHRGINQPVMDHTTGKVEITSQNHGFAVDAPIGEIVTAPESRYGRVQVSHSSLNDGVVEGLRCLDIPAFSVQYHPEAAAGPHDSAYLFDRFVELMTRDDVATGADTLPPADRRPSATDSAPAPTGGHDQHA</sequence>
<dbReference type="RefSeq" id="WP_310536017.1">
    <property type="nucleotide sequence ID" value="NZ_BAAAOC010000008.1"/>
</dbReference>
<evidence type="ECO:0000256" key="2">
    <source>
        <dbReference type="ARBA" id="ARBA00007800"/>
    </source>
</evidence>
<feature type="domain" description="Carbamoyl-phosphate synthase small subunit N-terminal" evidence="10">
    <location>
        <begin position="8"/>
        <end position="138"/>
    </location>
</feature>
<dbReference type="InterPro" id="IPR036480">
    <property type="entry name" value="CarbP_synth_ssu_N_sf"/>
</dbReference>
<protein>
    <recommendedName>
        <fullName evidence="8">Carbamoyl phosphate synthase small chain</fullName>
        <ecNumber evidence="8">6.3.5.5</ecNumber>
    </recommendedName>
    <alternativeName>
        <fullName evidence="8">Carbamoyl phosphate synthetase glutamine chain</fullName>
    </alternativeName>
</protein>